<dbReference type="PANTHER" id="PTHR35024:SF4">
    <property type="entry name" value="POLYMER-FORMING CYTOSKELETAL PROTEIN"/>
    <property type="match status" value="1"/>
</dbReference>
<feature type="region of interest" description="Disordered" evidence="2">
    <location>
        <begin position="107"/>
        <end position="140"/>
    </location>
</feature>
<organism evidence="3 4">
    <name type="scientific">Tunturiibacter lichenicola</name>
    <dbReference type="NCBI Taxonomy" id="2051959"/>
    <lineage>
        <taxon>Bacteria</taxon>
        <taxon>Pseudomonadati</taxon>
        <taxon>Acidobacteriota</taxon>
        <taxon>Terriglobia</taxon>
        <taxon>Terriglobales</taxon>
        <taxon>Acidobacteriaceae</taxon>
        <taxon>Tunturiibacter</taxon>
    </lineage>
</organism>
<protein>
    <submittedName>
        <fullName evidence="3">Cytoskeletal protein CcmA (Bactofilin family)</fullName>
    </submittedName>
</protein>
<gene>
    <name evidence="3" type="ORF">HDF12_001861</name>
</gene>
<accession>A0A7Y9NLC9</accession>
<sequence length="140" mass="14508">MKPAEGSTVIGKSVVIRGELSGDEDLYIDGDIEGTITLKESGLTIGPNARVRADISVRDVTVFGHLTGNVQATGRVDLRQSAIVNGDILAGRLCIEESAILKGSVELKANSEGKPKSSTPVATHSAPVESGAPLFSQPQA</sequence>
<name>A0A7Y9NLC9_9BACT</name>
<evidence type="ECO:0000256" key="2">
    <source>
        <dbReference type="SAM" id="MobiDB-lite"/>
    </source>
</evidence>
<evidence type="ECO:0000256" key="1">
    <source>
        <dbReference type="ARBA" id="ARBA00044755"/>
    </source>
</evidence>
<evidence type="ECO:0000313" key="4">
    <source>
        <dbReference type="Proteomes" id="UP000534186"/>
    </source>
</evidence>
<dbReference type="Pfam" id="PF04519">
    <property type="entry name" value="Bactofilin"/>
    <property type="match status" value="1"/>
</dbReference>
<reference evidence="3 4" key="1">
    <citation type="submission" date="2020-07" db="EMBL/GenBank/DDBJ databases">
        <title>Genomic Encyclopedia of Type Strains, Phase IV (KMG-V): Genome sequencing to study the core and pangenomes of soil and plant-associated prokaryotes.</title>
        <authorList>
            <person name="Whitman W."/>
        </authorList>
    </citation>
    <scope>NUCLEOTIDE SEQUENCE [LARGE SCALE GENOMIC DNA]</scope>
    <source>
        <strain evidence="3 4">M8UP30</strain>
    </source>
</reference>
<comment type="similarity">
    <text evidence="1">Belongs to the bactofilin family.</text>
</comment>
<dbReference type="EMBL" id="JACCCV010000001">
    <property type="protein sequence ID" value="NYF51496.1"/>
    <property type="molecule type" value="Genomic_DNA"/>
</dbReference>
<proteinExistence type="inferred from homology"/>
<comment type="caution">
    <text evidence="3">The sequence shown here is derived from an EMBL/GenBank/DDBJ whole genome shotgun (WGS) entry which is preliminary data.</text>
</comment>
<dbReference type="Proteomes" id="UP000534186">
    <property type="component" value="Unassembled WGS sequence"/>
</dbReference>
<dbReference type="AlphaFoldDB" id="A0A7Y9NLC9"/>
<dbReference type="PANTHER" id="PTHR35024">
    <property type="entry name" value="HYPOTHETICAL CYTOSOLIC PROTEIN"/>
    <property type="match status" value="1"/>
</dbReference>
<dbReference type="InterPro" id="IPR007607">
    <property type="entry name" value="BacA/B"/>
</dbReference>
<evidence type="ECO:0000313" key="3">
    <source>
        <dbReference type="EMBL" id="NYF51496.1"/>
    </source>
</evidence>